<evidence type="ECO:0000256" key="1">
    <source>
        <dbReference type="SAM" id="MobiDB-lite"/>
    </source>
</evidence>
<gene>
    <name evidence="3" type="ORF">HO173_011566</name>
</gene>
<keyword evidence="4" id="KW-1185">Reference proteome</keyword>
<dbReference type="EMBL" id="JACCJC010000072">
    <property type="protein sequence ID" value="KAF6229526.1"/>
    <property type="molecule type" value="Genomic_DNA"/>
</dbReference>
<feature type="transmembrane region" description="Helical" evidence="2">
    <location>
        <begin position="20"/>
        <end position="47"/>
    </location>
</feature>
<keyword evidence="2" id="KW-1133">Transmembrane helix</keyword>
<keyword evidence="2" id="KW-0812">Transmembrane</keyword>
<evidence type="ECO:0000313" key="4">
    <source>
        <dbReference type="Proteomes" id="UP000578531"/>
    </source>
</evidence>
<organism evidence="3 4">
    <name type="scientific">Letharia columbiana</name>
    <dbReference type="NCBI Taxonomy" id="112416"/>
    <lineage>
        <taxon>Eukaryota</taxon>
        <taxon>Fungi</taxon>
        <taxon>Dikarya</taxon>
        <taxon>Ascomycota</taxon>
        <taxon>Pezizomycotina</taxon>
        <taxon>Lecanoromycetes</taxon>
        <taxon>OSLEUM clade</taxon>
        <taxon>Lecanoromycetidae</taxon>
        <taxon>Lecanorales</taxon>
        <taxon>Lecanorineae</taxon>
        <taxon>Parmeliaceae</taxon>
        <taxon>Letharia</taxon>
    </lineage>
</organism>
<feature type="region of interest" description="Disordered" evidence="1">
    <location>
        <begin position="63"/>
        <end position="100"/>
    </location>
</feature>
<feature type="compositionally biased region" description="Basic and acidic residues" evidence="1">
    <location>
        <begin position="63"/>
        <end position="75"/>
    </location>
</feature>
<comment type="caution">
    <text evidence="3">The sequence shown here is derived from an EMBL/GenBank/DDBJ whole genome shotgun (WGS) entry which is preliminary data.</text>
</comment>
<dbReference type="AlphaFoldDB" id="A0A8H6FJ42"/>
<evidence type="ECO:0000313" key="3">
    <source>
        <dbReference type="EMBL" id="KAF6229526.1"/>
    </source>
</evidence>
<accession>A0A8H6FJ42</accession>
<dbReference type="RefSeq" id="XP_037159718.1">
    <property type="nucleotide sequence ID" value="XM_037313446.1"/>
</dbReference>
<evidence type="ECO:0000256" key="2">
    <source>
        <dbReference type="SAM" id="Phobius"/>
    </source>
</evidence>
<reference evidence="3 4" key="1">
    <citation type="journal article" date="2020" name="Genomics">
        <title>Complete, high-quality genomes from long-read metagenomic sequencing of two wolf lichen thalli reveals enigmatic genome architecture.</title>
        <authorList>
            <person name="McKenzie S.K."/>
            <person name="Walston R.F."/>
            <person name="Allen J.L."/>
        </authorList>
    </citation>
    <scope>NUCLEOTIDE SEQUENCE [LARGE SCALE GENOMIC DNA]</scope>
    <source>
        <strain evidence="3">WasteWater2</strain>
    </source>
</reference>
<dbReference type="Proteomes" id="UP000578531">
    <property type="component" value="Unassembled WGS sequence"/>
</dbReference>
<keyword evidence="2" id="KW-0472">Membrane</keyword>
<name>A0A8H6FJ42_9LECA</name>
<sequence>MRMVTAKIQAGIAADHIRKVCCLAAVVLGLGVCTWCTATAPVGVLLASRDNLVLFEVALSDRKRRETDKETEPLLHDQTSTGSAPVVENTVAGLTHGRRL</sequence>
<dbReference type="GeneID" id="59293208"/>
<protein>
    <submittedName>
        <fullName evidence="3">Uncharacterized protein</fullName>
    </submittedName>
</protein>
<proteinExistence type="predicted"/>